<protein>
    <submittedName>
        <fullName evidence="1">Glycerate kinase</fullName>
    </submittedName>
</protein>
<keyword evidence="2" id="KW-1185">Reference proteome</keyword>
<comment type="caution">
    <text evidence="1">The sequence shown here is derived from an EMBL/GenBank/DDBJ whole genome shotgun (WGS) entry which is preliminary data.</text>
</comment>
<evidence type="ECO:0000313" key="2">
    <source>
        <dbReference type="Proteomes" id="UP000176005"/>
    </source>
</evidence>
<keyword evidence="1" id="KW-0418">Kinase</keyword>
<dbReference type="InterPro" id="IPR018197">
    <property type="entry name" value="Glycerate_kinase_RE-like"/>
</dbReference>
<reference evidence="1 2" key="1">
    <citation type="journal article" date="2016" name="Front. Microbiol.">
        <title>Comparative Genomics Analysis of Streptomyces Species Reveals Their Adaptation to the Marine Environment and Their Diversity at the Genomic Level.</title>
        <authorList>
            <person name="Tian X."/>
            <person name="Zhang Z."/>
            <person name="Yang T."/>
            <person name="Chen M."/>
            <person name="Li J."/>
            <person name="Chen F."/>
            <person name="Yang J."/>
            <person name="Li W."/>
            <person name="Zhang B."/>
            <person name="Zhang Z."/>
            <person name="Wu J."/>
            <person name="Zhang C."/>
            <person name="Long L."/>
            <person name="Xiao J."/>
        </authorList>
    </citation>
    <scope>NUCLEOTIDE SEQUENCE [LARGE SCALE GENOMIC DNA]</scope>
    <source>
        <strain evidence="1 2">SCSIO 10429</strain>
    </source>
</reference>
<evidence type="ECO:0000313" key="1">
    <source>
        <dbReference type="EMBL" id="OEV12510.1"/>
    </source>
</evidence>
<organism evidence="1 2">
    <name type="scientific">Streptomyces nanshensis</name>
    <dbReference type="NCBI Taxonomy" id="518642"/>
    <lineage>
        <taxon>Bacteria</taxon>
        <taxon>Bacillati</taxon>
        <taxon>Actinomycetota</taxon>
        <taxon>Actinomycetes</taxon>
        <taxon>Kitasatosporales</taxon>
        <taxon>Streptomycetaceae</taxon>
        <taxon>Streptomyces</taxon>
    </lineage>
</organism>
<dbReference type="Pfam" id="PF02595">
    <property type="entry name" value="Gly_kinase"/>
    <property type="match status" value="1"/>
</dbReference>
<keyword evidence="1" id="KW-0808">Transferase</keyword>
<sequence>PVLAVCGRLALDNKALKGAGIERAYALTDLEKDEARCRAQAGPLLEQLAERLAQERL</sequence>
<dbReference type="AlphaFoldDB" id="A0A1E7L8M3"/>
<dbReference type="InterPro" id="IPR004381">
    <property type="entry name" value="Glycerate_kinase"/>
</dbReference>
<dbReference type="EMBL" id="LJGW01000138">
    <property type="protein sequence ID" value="OEV12510.1"/>
    <property type="molecule type" value="Genomic_DNA"/>
</dbReference>
<dbReference type="GO" id="GO:0016301">
    <property type="term" value="F:kinase activity"/>
    <property type="evidence" value="ECO:0007669"/>
    <property type="project" value="UniProtKB-KW"/>
</dbReference>
<proteinExistence type="predicted"/>
<feature type="non-terminal residue" evidence="1">
    <location>
        <position position="1"/>
    </location>
</feature>
<name>A0A1E7L8M3_9ACTN</name>
<dbReference type="Proteomes" id="UP000176005">
    <property type="component" value="Unassembled WGS sequence"/>
</dbReference>
<gene>
    <name evidence="1" type="ORF">AN218_08000</name>
</gene>
<dbReference type="Gene3D" id="3.40.50.10350">
    <property type="entry name" value="Glycerate kinase, domain 1"/>
    <property type="match status" value="1"/>
</dbReference>
<accession>A0A1E7L8M3</accession>